<evidence type="ECO:0000313" key="1">
    <source>
        <dbReference type="EMBL" id="TPG29261.1"/>
    </source>
</evidence>
<dbReference type="Proteomes" id="UP000319212">
    <property type="component" value="Unassembled WGS sequence"/>
</dbReference>
<dbReference type="AlphaFoldDB" id="A0A502DYA4"/>
<accession>A0A502DYA4</accession>
<dbReference type="Gene3D" id="3.40.50.1820">
    <property type="entry name" value="alpha/beta hydrolase"/>
    <property type="match status" value="1"/>
</dbReference>
<reference evidence="1 2" key="1">
    <citation type="journal article" date="2019" name="Environ. Microbiol.">
        <title>Species interactions and distinct microbial communities in high Arctic permafrost affected cryosols are associated with the CH4 and CO2 gas fluxes.</title>
        <authorList>
            <person name="Altshuler I."/>
            <person name="Hamel J."/>
            <person name="Turney S."/>
            <person name="Magnuson E."/>
            <person name="Levesque R."/>
            <person name="Greer C."/>
            <person name="Whyte L.G."/>
        </authorList>
    </citation>
    <scope>NUCLEOTIDE SEQUENCE [LARGE SCALE GENOMIC DNA]</scope>
    <source>
        <strain evidence="1 2">S06.C</strain>
    </source>
</reference>
<gene>
    <name evidence="1" type="ORF">EAH82_10990</name>
</gene>
<dbReference type="InterPro" id="IPR029058">
    <property type="entry name" value="AB_hydrolase_fold"/>
</dbReference>
<dbReference type="SUPFAM" id="SSF53474">
    <property type="entry name" value="alpha/beta-Hydrolases"/>
    <property type="match status" value="1"/>
</dbReference>
<keyword evidence="1" id="KW-0378">Hydrolase</keyword>
<sequence>MSDGGDTTVLLLPGWQNSDAAHWQSRWEIAHGDRRVDQHEWMHPRRGDWLARLEEEVLAAPGPVALVAHSLGCILVAAWAAHSRQTAKVKAALLVAPGDLERDDLRQMIPGWAPIVRQRLPFPALLVAANDDPYCDASRARQLAADWGARFIDRGLGGHLNGESGLGDWSEGRMLLDELLTTHND</sequence>
<proteinExistence type="predicted"/>
<name>A0A502DYA4_9BURK</name>
<dbReference type="InterPro" id="IPR010662">
    <property type="entry name" value="RBBP9/YdeN"/>
</dbReference>
<dbReference type="Pfam" id="PF06821">
    <property type="entry name" value="Ser_hydrolase"/>
    <property type="match status" value="1"/>
</dbReference>
<dbReference type="RefSeq" id="WP_140841619.1">
    <property type="nucleotide sequence ID" value="NZ_RCZI01000002.1"/>
</dbReference>
<evidence type="ECO:0000313" key="2">
    <source>
        <dbReference type="Proteomes" id="UP000319212"/>
    </source>
</evidence>
<dbReference type="EMBL" id="RCZI01000002">
    <property type="protein sequence ID" value="TPG29261.1"/>
    <property type="molecule type" value="Genomic_DNA"/>
</dbReference>
<dbReference type="GO" id="GO:0016787">
    <property type="term" value="F:hydrolase activity"/>
    <property type="evidence" value="ECO:0007669"/>
    <property type="project" value="UniProtKB-KW"/>
</dbReference>
<organism evidence="1 2">
    <name type="scientific">Variovorax guangxiensis</name>
    <dbReference type="NCBI Taxonomy" id="1775474"/>
    <lineage>
        <taxon>Bacteria</taxon>
        <taxon>Pseudomonadati</taxon>
        <taxon>Pseudomonadota</taxon>
        <taxon>Betaproteobacteria</taxon>
        <taxon>Burkholderiales</taxon>
        <taxon>Comamonadaceae</taxon>
        <taxon>Variovorax</taxon>
    </lineage>
</organism>
<protein>
    <submittedName>
        <fullName evidence="1">Alpha/beta hydrolase</fullName>
    </submittedName>
</protein>
<comment type="caution">
    <text evidence="1">The sequence shown here is derived from an EMBL/GenBank/DDBJ whole genome shotgun (WGS) entry which is preliminary data.</text>
</comment>
<dbReference type="OrthoDB" id="9804993at2"/>